<feature type="region of interest" description="Disordered" evidence="1">
    <location>
        <begin position="56"/>
        <end position="93"/>
    </location>
</feature>
<dbReference type="AlphaFoldDB" id="A0A2I0K706"/>
<sequence length="153" mass="16351">MVGCGCLEADGLLSSISHLLQPLQAQCHLPPTHAGAPAGANSLVPSNATIVAPSTAPNALVTRSSRQREECESSAAGQKKKKARIDTPSRGRRMGLASRGMMVVASERPVRRLPALATCTCPLNWTVMEDSSIEEFKVPSQLREFISLSKDKQ</sequence>
<evidence type="ECO:0000313" key="2">
    <source>
        <dbReference type="EMBL" id="PKI64339.1"/>
    </source>
</evidence>
<evidence type="ECO:0000313" key="3">
    <source>
        <dbReference type="Proteomes" id="UP000233551"/>
    </source>
</evidence>
<organism evidence="2 3">
    <name type="scientific">Punica granatum</name>
    <name type="common">Pomegranate</name>
    <dbReference type="NCBI Taxonomy" id="22663"/>
    <lineage>
        <taxon>Eukaryota</taxon>
        <taxon>Viridiplantae</taxon>
        <taxon>Streptophyta</taxon>
        <taxon>Embryophyta</taxon>
        <taxon>Tracheophyta</taxon>
        <taxon>Spermatophyta</taxon>
        <taxon>Magnoliopsida</taxon>
        <taxon>eudicotyledons</taxon>
        <taxon>Gunneridae</taxon>
        <taxon>Pentapetalae</taxon>
        <taxon>rosids</taxon>
        <taxon>malvids</taxon>
        <taxon>Myrtales</taxon>
        <taxon>Lythraceae</taxon>
        <taxon>Punica</taxon>
    </lineage>
</organism>
<protein>
    <submittedName>
        <fullName evidence="2">Uncharacterized protein</fullName>
    </submittedName>
</protein>
<gene>
    <name evidence="2" type="ORF">CRG98_015272</name>
</gene>
<comment type="caution">
    <text evidence="2">The sequence shown here is derived from an EMBL/GenBank/DDBJ whole genome shotgun (WGS) entry which is preliminary data.</text>
</comment>
<dbReference type="EMBL" id="PGOL01000831">
    <property type="protein sequence ID" value="PKI64339.1"/>
    <property type="molecule type" value="Genomic_DNA"/>
</dbReference>
<dbReference type="Proteomes" id="UP000233551">
    <property type="component" value="Unassembled WGS sequence"/>
</dbReference>
<accession>A0A2I0K706</accession>
<evidence type="ECO:0000256" key="1">
    <source>
        <dbReference type="SAM" id="MobiDB-lite"/>
    </source>
</evidence>
<keyword evidence="3" id="KW-1185">Reference proteome</keyword>
<name>A0A2I0K706_PUNGR</name>
<reference evidence="2 3" key="1">
    <citation type="submission" date="2017-11" db="EMBL/GenBank/DDBJ databases">
        <title>De-novo sequencing of pomegranate (Punica granatum L.) genome.</title>
        <authorList>
            <person name="Akparov Z."/>
            <person name="Amiraslanov A."/>
            <person name="Hajiyeva S."/>
            <person name="Abbasov M."/>
            <person name="Kaur K."/>
            <person name="Hamwieh A."/>
            <person name="Solovyev V."/>
            <person name="Salamov A."/>
            <person name="Braich B."/>
            <person name="Kosarev P."/>
            <person name="Mahmoud A."/>
            <person name="Hajiyev E."/>
            <person name="Babayeva S."/>
            <person name="Izzatullayeva V."/>
            <person name="Mammadov A."/>
            <person name="Mammadov A."/>
            <person name="Sharifova S."/>
            <person name="Ojaghi J."/>
            <person name="Eynullazada K."/>
            <person name="Bayramov B."/>
            <person name="Abdulazimova A."/>
            <person name="Shahmuradov I."/>
        </authorList>
    </citation>
    <scope>NUCLEOTIDE SEQUENCE [LARGE SCALE GENOMIC DNA]</scope>
    <source>
        <strain evidence="3">cv. AG2017</strain>
        <tissue evidence="2">Leaf</tissue>
    </source>
</reference>
<proteinExistence type="predicted"/>